<protein>
    <submittedName>
        <fullName evidence="3">Deleted in malignant brain tumors 1</fullName>
    </submittedName>
</protein>
<proteinExistence type="predicted"/>
<dbReference type="Proteomes" id="UP000239899">
    <property type="component" value="Unassembled WGS sequence"/>
</dbReference>
<evidence type="ECO:0000313" key="3">
    <source>
        <dbReference type="EMBL" id="PRW60693.1"/>
    </source>
</evidence>
<dbReference type="EMBL" id="LHPG02000002">
    <property type="protein sequence ID" value="PRW60693.1"/>
    <property type="molecule type" value="Genomic_DNA"/>
</dbReference>
<organism evidence="3 4">
    <name type="scientific">Chlorella sorokiniana</name>
    <name type="common">Freshwater green alga</name>
    <dbReference type="NCBI Taxonomy" id="3076"/>
    <lineage>
        <taxon>Eukaryota</taxon>
        <taxon>Viridiplantae</taxon>
        <taxon>Chlorophyta</taxon>
        <taxon>core chlorophytes</taxon>
        <taxon>Trebouxiophyceae</taxon>
        <taxon>Chlorellales</taxon>
        <taxon>Chlorellaceae</taxon>
        <taxon>Chlorella clade</taxon>
        <taxon>Chlorella</taxon>
    </lineage>
</organism>
<keyword evidence="4" id="KW-1185">Reference proteome</keyword>
<gene>
    <name evidence="3" type="ORF">C2E21_0854</name>
</gene>
<comment type="caution">
    <text evidence="3">The sequence shown here is derived from an EMBL/GenBank/DDBJ whole genome shotgun (WGS) entry which is preliminary data.</text>
</comment>
<keyword evidence="2" id="KW-0732">Signal</keyword>
<evidence type="ECO:0000256" key="2">
    <source>
        <dbReference type="SAM" id="SignalP"/>
    </source>
</evidence>
<feature type="region of interest" description="Disordered" evidence="1">
    <location>
        <begin position="37"/>
        <end position="56"/>
    </location>
</feature>
<feature type="signal peptide" evidence="2">
    <location>
        <begin position="1"/>
        <end position="26"/>
    </location>
</feature>
<dbReference type="AlphaFoldDB" id="A0A2P6U305"/>
<reference evidence="3 4" key="1">
    <citation type="journal article" date="2018" name="Plant J.">
        <title>Genome sequences of Chlorella sorokiniana UTEX 1602 and Micractinium conductrix SAG 241.80: implications to maltose excretion by a green alga.</title>
        <authorList>
            <person name="Arriola M.B."/>
            <person name="Velmurugan N."/>
            <person name="Zhang Y."/>
            <person name="Plunkett M.H."/>
            <person name="Hondzo H."/>
            <person name="Barney B.M."/>
        </authorList>
    </citation>
    <scope>NUCLEOTIDE SEQUENCE [LARGE SCALE GENOMIC DNA]</scope>
    <source>
        <strain evidence="4">UTEX 1602</strain>
    </source>
</reference>
<sequence>MLSANKAAAGCLVALALLSAAAAAAARLPLSEAPAASQSAAQKPADSPAAAAPAPAAEQLNLPEGIDSEALVQQLTERGPCSQVVACFVAPCSLPGACPERQVCLNDYCGGCNTVCAGRAEVCLAVLRIQPGAACS</sequence>
<feature type="chain" id="PRO_5015108722" evidence="2">
    <location>
        <begin position="27"/>
        <end position="136"/>
    </location>
</feature>
<evidence type="ECO:0000256" key="1">
    <source>
        <dbReference type="SAM" id="MobiDB-lite"/>
    </source>
</evidence>
<name>A0A2P6U305_CHLSO</name>
<evidence type="ECO:0000313" key="4">
    <source>
        <dbReference type="Proteomes" id="UP000239899"/>
    </source>
</evidence>
<accession>A0A2P6U305</accession>